<dbReference type="AlphaFoldDB" id="A0A2P2PBX5"/>
<evidence type="ECO:0000313" key="1">
    <source>
        <dbReference type="EMBL" id="MBX52121.1"/>
    </source>
</evidence>
<protein>
    <submittedName>
        <fullName evidence="1">Uncharacterized protein</fullName>
    </submittedName>
</protein>
<sequence>MGALGTEPTTSQLPGNYSTVCQRQRSCFKIQMTIYFRSSMGG</sequence>
<name>A0A2P2PBX5_RHIMU</name>
<dbReference type="EMBL" id="GGEC01071637">
    <property type="protein sequence ID" value="MBX52121.1"/>
    <property type="molecule type" value="Transcribed_RNA"/>
</dbReference>
<proteinExistence type="predicted"/>
<accession>A0A2P2PBX5</accession>
<organism evidence="1">
    <name type="scientific">Rhizophora mucronata</name>
    <name type="common">Asiatic mangrove</name>
    <dbReference type="NCBI Taxonomy" id="61149"/>
    <lineage>
        <taxon>Eukaryota</taxon>
        <taxon>Viridiplantae</taxon>
        <taxon>Streptophyta</taxon>
        <taxon>Embryophyta</taxon>
        <taxon>Tracheophyta</taxon>
        <taxon>Spermatophyta</taxon>
        <taxon>Magnoliopsida</taxon>
        <taxon>eudicotyledons</taxon>
        <taxon>Gunneridae</taxon>
        <taxon>Pentapetalae</taxon>
        <taxon>rosids</taxon>
        <taxon>fabids</taxon>
        <taxon>Malpighiales</taxon>
        <taxon>Rhizophoraceae</taxon>
        <taxon>Rhizophora</taxon>
    </lineage>
</organism>
<reference evidence="1" key="1">
    <citation type="submission" date="2018-02" db="EMBL/GenBank/DDBJ databases">
        <title>Rhizophora mucronata_Transcriptome.</title>
        <authorList>
            <person name="Meera S.P."/>
            <person name="Sreeshan A."/>
            <person name="Augustine A."/>
        </authorList>
    </citation>
    <scope>NUCLEOTIDE SEQUENCE</scope>
    <source>
        <tissue evidence="1">Leaf</tissue>
    </source>
</reference>